<dbReference type="EMBL" id="QSRJ01000012">
    <property type="protein sequence ID" value="RGL08158.1"/>
    <property type="molecule type" value="Genomic_DNA"/>
</dbReference>
<evidence type="ECO:0000313" key="2">
    <source>
        <dbReference type="Proteomes" id="UP000260943"/>
    </source>
</evidence>
<evidence type="ECO:0000313" key="1">
    <source>
        <dbReference type="EMBL" id="RGL08158.1"/>
    </source>
</evidence>
<dbReference type="Proteomes" id="UP000260943">
    <property type="component" value="Unassembled WGS sequence"/>
</dbReference>
<accession>A0A3E4QPK9</accession>
<name>A0A3E4QPK9_9ACTN</name>
<dbReference type="AlphaFoldDB" id="A0A3E4QPK9"/>
<reference evidence="1 2" key="1">
    <citation type="submission" date="2018-08" db="EMBL/GenBank/DDBJ databases">
        <title>A genome reference for cultivated species of the human gut microbiota.</title>
        <authorList>
            <person name="Zou Y."/>
            <person name="Xue W."/>
            <person name="Luo G."/>
        </authorList>
    </citation>
    <scope>NUCLEOTIDE SEQUENCE [LARGE SCALE GENOMIC DNA]</scope>
    <source>
        <strain evidence="1 2">TF08-14</strain>
    </source>
</reference>
<proteinExistence type="predicted"/>
<sequence length="63" mass="6789">MDDEESIERILDFCEWLEGVPDPEGVLAAAGERAAVVGNPFGSGMCHAAARFIAARSRILKEL</sequence>
<comment type="caution">
    <text evidence="1">The sequence shown here is derived from an EMBL/GenBank/DDBJ whole genome shotgun (WGS) entry which is preliminary data.</text>
</comment>
<protein>
    <submittedName>
        <fullName evidence="1">Uncharacterized protein</fullName>
    </submittedName>
</protein>
<gene>
    <name evidence="1" type="ORF">DXC81_09515</name>
</gene>
<organism evidence="1 2">
    <name type="scientific">Collinsella tanakaei</name>
    <dbReference type="NCBI Taxonomy" id="626935"/>
    <lineage>
        <taxon>Bacteria</taxon>
        <taxon>Bacillati</taxon>
        <taxon>Actinomycetota</taxon>
        <taxon>Coriobacteriia</taxon>
        <taxon>Coriobacteriales</taxon>
        <taxon>Coriobacteriaceae</taxon>
        <taxon>Collinsella</taxon>
    </lineage>
</organism>
<dbReference type="RefSeq" id="WP_117680179.1">
    <property type="nucleotide sequence ID" value="NZ_QSRJ01000012.1"/>
</dbReference>